<dbReference type="EMBL" id="OIVN01001742">
    <property type="protein sequence ID" value="SPC97160.1"/>
    <property type="molecule type" value="Genomic_DNA"/>
</dbReference>
<proteinExistence type="predicted"/>
<dbReference type="PANTHER" id="PTHR36617:SF15">
    <property type="entry name" value="REVERSE TRANSCRIPTASE ZINC-BINDING DOMAIN-CONTAINING PROTEIN"/>
    <property type="match status" value="1"/>
</dbReference>
<reference evidence="2" key="1">
    <citation type="submission" date="2018-02" db="EMBL/GenBank/DDBJ databases">
        <authorList>
            <person name="Cohen D.B."/>
            <person name="Kent A.D."/>
        </authorList>
    </citation>
    <scope>NUCLEOTIDE SEQUENCE</scope>
</reference>
<dbReference type="Pfam" id="PF13966">
    <property type="entry name" value="zf-RVT"/>
    <property type="match status" value="1"/>
</dbReference>
<organism evidence="2">
    <name type="scientific">Fagus sylvatica</name>
    <name type="common">Beechnut</name>
    <dbReference type="NCBI Taxonomy" id="28930"/>
    <lineage>
        <taxon>Eukaryota</taxon>
        <taxon>Viridiplantae</taxon>
        <taxon>Streptophyta</taxon>
        <taxon>Embryophyta</taxon>
        <taxon>Tracheophyta</taxon>
        <taxon>Spermatophyta</taxon>
        <taxon>Magnoliopsida</taxon>
        <taxon>eudicotyledons</taxon>
        <taxon>Gunneridae</taxon>
        <taxon>Pentapetalae</taxon>
        <taxon>rosids</taxon>
        <taxon>fabids</taxon>
        <taxon>Fagales</taxon>
        <taxon>Fagaceae</taxon>
        <taxon>Fagus</taxon>
    </lineage>
</organism>
<evidence type="ECO:0000313" key="2">
    <source>
        <dbReference type="EMBL" id="SPC97160.1"/>
    </source>
</evidence>
<feature type="domain" description="Reverse transcriptase zinc-binding" evidence="1">
    <location>
        <begin position="151"/>
        <end position="225"/>
    </location>
</feature>
<dbReference type="AlphaFoldDB" id="A0A2N9GCH5"/>
<dbReference type="InterPro" id="IPR026960">
    <property type="entry name" value="RVT-Znf"/>
</dbReference>
<gene>
    <name evidence="2" type="ORF">FSB_LOCUS25042</name>
</gene>
<name>A0A2N9GCH5_FAGSY</name>
<evidence type="ECO:0000259" key="1">
    <source>
        <dbReference type="Pfam" id="PF13966"/>
    </source>
</evidence>
<sequence length="228" mass="26479">MVEHDSLWKQVIVTKYGYETGSWSPGTVNGPYGMSLWKHIRQGWDRFSPHIKFVLGCGSCIRFWLDIWCGEDTLSRAFPLLFRIAQSTEARVADYLCWQNGVPHWDVRFIRLLHDWEVEPFQAMLGLLYSIKVQQNQEDRVCWGPARSGCFKVKSYYQILSMTTPMVFPWKSIWKAGAPPRVAFFMWTAAHGKILTIDNLRKRNICIVDWCCMCKHSGESPNHLLASL</sequence>
<protein>
    <recommendedName>
        <fullName evidence="1">Reverse transcriptase zinc-binding domain-containing protein</fullName>
    </recommendedName>
</protein>
<dbReference type="PANTHER" id="PTHR36617">
    <property type="entry name" value="PROTEIN, PUTATIVE-RELATED"/>
    <property type="match status" value="1"/>
</dbReference>
<accession>A0A2N9GCH5</accession>